<feature type="signal peptide" evidence="1">
    <location>
        <begin position="1"/>
        <end position="32"/>
    </location>
</feature>
<proteinExistence type="predicted"/>
<dbReference type="EMBL" id="JACSQL010000025">
    <property type="protein sequence ID" value="MBD7971267.1"/>
    <property type="molecule type" value="Genomic_DNA"/>
</dbReference>
<evidence type="ECO:0000313" key="2">
    <source>
        <dbReference type="EMBL" id="MBD7971267.1"/>
    </source>
</evidence>
<evidence type="ECO:0000313" key="3">
    <source>
        <dbReference type="Proteomes" id="UP000608071"/>
    </source>
</evidence>
<feature type="chain" id="PRO_5045565527" evidence="1">
    <location>
        <begin position="33"/>
        <end position="453"/>
    </location>
</feature>
<sequence length="453" mass="50089">MKKNKRKFLIMGSRVLMASIASLSLVVNTAVASPQIVDDVNPIIFETSDSYNNNAIPPGFDGEDNIDSAARIGIQNFSILSRSNNSLSINQELKPSGDFYIGKGGTGTLTIAGNTFDFIIEDASTKTATLSSGNTLLWGTFETTIKDINEKNMVTTISSASIVESGERFSYVTMGTYEDGAVVLPFGDSDFLKDDEITKILLEDNEVQEENITTSDESNTINTIQERKGLQFKHQGNAYSYKLQNNPVANNWSTVVMATSNRKGVEVGYTNIQIWGRLDTLNNHWKDFYKVYLNGAEAKLNVEDSNGYGQYLRIISTTPGTINESYTMSTYSFELIDYIVPGVGYVGKVLQAFSNGVTTSGTTSYRPSYDEAWVTFKKPANLNLPNTISWKNANEAVNGKTSGITAEFNWTLFTNKTVNLISRGRVQYNMVNSEVPLGIKLWTNYAYVKHTVN</sequence>
<dbReference type="RefSeq" id="WP_160037182.1">
    <property type="nucleotide sequence ID" value="NZ_JACSQL010000025.1"/>
</dbReference>
<gene>
    <name evidence="2" type="ORF">H9647_24695</name>
</gene>
<protein>
    <submittedName>
        <fullName evidence="2">Uncharacterized protein</fullName>
    </submittedName>
</protein>
<keyword evidence="3" id="KW-1185">Reference proteome</keyword>
<dbReference type="Proteomes" id="UP000608071">
    <property type="component" value="Unassembled WGS sequence"/>
</dbReference>
<evidence type="ECO:0000256" key="1">
    <source>
        <dbReference type="SAM" id="SignalP"/>
    </source>
</evidence>
<keyword evidence="1" id="KW-0732">Signal</keyword>
<organism evidence="2 3">
    <name type="scientific">Paenibacillus gallinarum</name>
    <dbReference type="NCBI Taxonomy" id="2762232"/>
    <lineage>
        <taxon>Bacteria</taxon>
        <taxon>Bacillati</taxon>
        <taxon>Bacillota</taxon>
        <taxon>Bacilli</taxon>
        <taxon>Bacillales</taxon>
        <taxon>Paenibacillaceae</taxon>
        <taxon>Paenibacillus</taxon>
    </lineage>
</organism>
<name>A0ABR8T6C3_9BACL</name>
<comment type="caution">
    <text evidence="2">The sequence shown here is derived from an EMBL/GenBank/DDBJ whole genome shotgun (WGS) entry which is preliminary data.</text>
</comment>
<accession>A0ABR8T6C3</accession>
<reference evidence="2 3" key="1">
    <citation type="submission" date="2020-08" db="EMBL/GenBank/DDBJ databases">
        <title>A Genomic Blueprint of the Chicken Gut Microbiome.</title>
        <authorList>
            <person name="Gilroy R."/>
            <person name="Ravi A."/>
            <person name="Getino M."/>
            <person name="Pursley I."/>
            <person name="Horton D.L."/>
            <person name="Alikhan N.-F."/>
            <person name="Baker D."/>
            <person name="Gharbi K."/>
            <person name="Hall N."/>
            <person name="Watson M."/>
            <person name="Adriaenssens E.M."/>
            <person name="Foster-Nyarko E."/>
            <person name="Jarju S."/>
            <person name="Secka A."/>
            <person name="Antonio M."/>
            <person name="Oren A."/>
            <person name="Chaudhuri R."/>
            <person name="La Ragione R.M."/>
            <person name="Hildebrand F."/>
            <person name="Pallen M.J."/>
        </authorList>
    </citation>
    <scope>NUCLEOTIDE SEQUENCE [LARGE SCALE GENOMIC DNA]</scope>
    <source>
        <strain evidence="2 3">Sa2BVA9</strain>
    </source>
</reference>